<comment type="subcellular location">
    <subcellularLocation>
        <location evidence="2">Cytoplasm</location>
    </subcellularLocation>
</comment>
<dbReference type="GO" id="GO:0004826">
    <property type="term" value="F:phenylalanine-tRNA ligase activity"/>
    <property type="evidence" value="ECO:0007669"/>
    <property type="project" value="UniProtKB-EC"/>
</dbReference>
<dbReference type="EC" id="6.1.1.20" evidence="5"/>
<dbReference type="SMART" id="SM00874">
    <property type="entry name" value="B5"/>
    <property type="match status" value="1"/>
</dbReference>
<evidence type="ECO:0000256" key="6">
    <source>
        <dbReference type="ARBA" id="ARBA00022490"/>
    </source>
</evidence>
<name>A0A9W7ZR37_9FUNG</name>
<dbReference type="SUPFAM" id="SSF55681">
    <property type="entry name" value="Class II aaRS and biotin synthetases"/>
    <property type="match status" value="1"/>
</dbReference>
<dbReference type="InterPro" id="IPR045864">
    <property type="entry name" value="aa-tRNA-synth_II/BPL/LPL"/>
</dbReference>
<comment type="cofactor">
    <cofactor evidence="1">
        <name>Mg(2+)</name>
        <dbReference type="ChEBI" id="CHEBI:18420"/>
    </cofactor>
</comment>
<evidence type="ECO:0000313" key="17">
    <source>
        <dbReference type="EMBL" id="KAJ1914865.1"/>
    </source>
</evidence>
<evidence type="ECO:0000256" key="5">
    <source>
        <dbReference type="ARBA" id="ARBA00012814"/>
    </source>
</evidence>
<dbReference type="InterPro" id="IPR040659">
    <property type="entry name" value="PhetRS_B1"/>
</dbReference>
<keyword evidence="10" id="KW-0067">ATP-binding</keyword>
<dbReference type="SMART" id="SM00873">
    <property type="entry name" value="B3_4"/>
    <property type="match status" value="1"/>
</dbReference>
<evidence type="ECO:0000256" key="3">
    <source>
        <dbReference type="ARBA" id="ARBA00007438"/>
    </source>
</evidence>
<keyword evidence="13" id="KW-0030">Aminoacyl-tRNA synthetase</keyword>
<evidence type="ECO:0000256" key="1">
    <source>
        <dbReference type="ARBA" id="ARBA00001946"/>
    </source>
</evidence>
<dbReference type="InterPro" id="IPR005147">
    <property type="entry name" value="tRNA_synthase_B5-dom"/>
</dbReference>
<dbReference type="Gene3D" id="3.30.930.10">
    <property type="entry name" value="Bira Bifunctional Protein, Domain 2"/>
    <property type="match status" value="1"/>
</dbReference>
<keyword evidence="12" id="KW-0648">Protein biosynthesis</keyword>
<dbReference type="GO" id="GO:0000287">
    <property type="term" value="F:magnesium ion binding"/>
    <property type="evidence" value="ECO:0007669"/>
    <property type="project" value="InterPro"/>
</dbReference>
<dbReference type="EMBL" id="JANBPU010000176">
    <property type="protein sequence ID" value="KAJ1914865.1"/>
    <property type="molecule type" value="Genomic_DNA"/>
</dbReference>
<evidence type="ECO:0000256" key="12">
    <source>
        <dbReference type="ARBA" id="ARBA00022917"/>
    </source>
</evidence>
<evidence type="ECO:0000256" key="15">
    <source>
        <dbReference type="ARBA" id="ARBA00049255"/>
    </source>
</evidence>
<dbReference type="AlphaFoldDB" id="A0A9W7ZR37"/>
<evidence type="ECO:0000256" key="9">
    <source>
        <dbReference type="ARBA" id="ARBA00022741"/>
    </source>
</evidence>
<evidence type="ECO:0000256" key="14">
    <source>
        <dbReference type="ARBA" id="ARBA00033189"/>
    </source>
</evidence>
<dbReference type="InterPro" id="IPR004531">
    <property type="entry name" value="Phe-tRNA-synth_IIc_bsu_arc_euk"/>
</dbReference>
<comment type="subunit">
    <text evidence="4">Tetramer of two alpha and two beta subunits.</text>
</comment>
<evidence type="ECO:0000313" key="18">
    <source>
        <dbReference type="Proteomes" id="UP001150538"/>
    </source>
</evidence>
<evidence type="ECO:0000256" key="8">
    <source>
        <dbReference type="ARBA" id="ARBA00022723"/>
    </source>
</evidence>
<dbReference type="PANTHER" id="PTHR10947:SF0">
    <property type="entry name" value="PHENYLALANINE--TRNA LIGASE BETA SUBUNIT"/>
    <property type="match status" value="1"/>
</dbReference>
<keyword evidence="9" id="KW-0547">Nucleotide-binding</keyword>
<dbReference type="InterPro" id="IPR045060">
    <property type="entry name" value="Phe-tRNA-ligase_IIc_bsu"/>
</dbReference>
<dbReference type="PANTHER" id="PTHR10947">
    <property type="entry name" value="PHENYLALANYL-TRNA SYNTHETASE BETA CHAIN AND LEUCINE-RICH REPEAT-CONTAINING PROTEIN 47"/>
    <property type="match status" value="1"/>
</dbReference>
<reference evidence="17" key="1">
    <citation type="submission" date="2022-07" db="EMBL/GenBank/DDBJ databases">
        <title>Phylogenomic reconstructions and comparative analyses of Kickxellomycotina fungi.</title>
        <authorList>
            <person name="Reynolds N.K."/>
            <person name="Stajich J.E."/>
            <person name="Barry K."/>
            <person name="Grigoriev I.V."/>
            <person name="Crous P."/>
            <person name="Smith M.E."/>
        </authorList>
    </citation>
    <scope>NUCLEOTIDE SEQUENCE</scope>
    <source>
        <strain evidence="17">NBRC 100468</strain>
    </source>
</reference>
<dbReference type="CDD" id="cd00769">
    <property type="entry name" value="PheRS_beta_core"/>
    <property type="match status" value="1"/>
</dbReference>
<comment type="catalytic activity">
    <reaction evidence="15">
        <text>tRNA(Phe) + L-phenylalanine + ATP = L-phenylalanyl-tRNA(Phe) + AMP + diphosphate + H(+)</text>
        <dbReference type="Rhea" id="RHEA:19413"/>
        <dbReference type="Rhea" id="RHEA-COMP:9668"/>
        <dbReference type="Rhea" id="RHEA-COMP:9699"/>
        <dbReference type="ChEBI" id="CHEBI:15378"/>
        <dbReference type="ChEBI" id="CHEBI:30616"/>
        <dbReference type="ChEBI" id="CHEBI:33019"/>
        <dbReference type="ChEBI" id="CHEBI:58095"/>
        <dbReference type="ChEBI" id="CHEBI:78442"/>
        <dbReference type="ChEBI" id="CHEBI:78531"/>
        <dbReference type="ChEBI" id="CHEBI:456215"/>
        <dbReference type="EC" id="6.1.1.20"/>
    </reaction>
</comment>
<keyword evidence="18" id="KW-1185">Reference proteome</keyword>
<accession>A0A9W7ZR37</accession>
<dbReference type="InterPro" id="IPR020825">
    <property type="entry name" value="Phe-tRNA_synthase-like_B3/B4"/>
</dbReference>
<dbReference type="Gene3D" id="3.30.56.10">
    <property type="match status" value="2"/>
</dbReference>
<proteinExistence type="inferred from homology"/>
<dbReference type="SUPFAM" id="SSF46955">
    <property type="entry name" value="Putative DNA-binding domain"/>
    <property type="match status" value="1"/>
</dbReference>
<comment type="caution">
    <text evidence="17">The sequence shown here is derived from an EMBL/GenBank/DDBJ whole genome shotgun (WGS) entry which is preliminary data.</text>
</comment>
<evidence type="ECO:0000256" key="13">
    <source>
        <dbReference type="ARBA" id="ARBA00023146"/>
    </source>
</evidence>
<comment type="similarity">
    <text evidence="3">Belongs to the phenylalanyl-tRNA synthetase beta subunit family. Type 2 subfamily.</text>
</comment>
<evidence type="ECO:0000256" key="4">
    <source>
        <dbReference type="ARBA" id="ARBA00011209"/>
    </source>
</evidence>
<dbReference type="OrthoDB" id="1698572at2759"/>
<evidence type="ECO:0000256" key="7">
    <source>
        <dbReference type="ARBA" id="ARBA00022598"/>
    </source>
</evidence>
<dbReference type="Pfam" id="PF03483">
    <property type="entry name" value="B3_4"/>
    <property type="match status" value="1"/>
</dbReference>
<dbReference type="GO" id="GO:0006432">
    <property type="term" value="P:phenylalanyl-tRNA aminoacylation"/>
    <property type="evidence" value="ECO:0007669"/>
    <property type="project" value="InterPro"/>
</dbReference>
<evidence type="ECO:0000256" key="2">
    <source>
        <dbReference type="ARBA" id="ARBA00004496"/>
    </source>
</evidence>
<evidence type="ECO:0000259" key="16">
    <source>
        <dbReference type="PROSITE" id="PS51483"/>
    </source>
</evidence>
<dbReference type="Pfam" id="PF03484">
    <property type="entry name" value="B5"/>
    <property type="match status" value="1"/>
</dbReference>
<evidence type="ECO:0000256" key="10">
    <source>
        <dbReference type="ARBA" id="ARBA00022840"/>
    </source>
</evidence>
<organism evidence="17 18">
    <name type="scientific">Mycoemilia scoparia</name>
    <dbReference type="NCBI Taxonomy" id="417184"/>
    <lineage>
        <taxon>Eukaryota</taxon>
        <taxon>Fungi</taxon>
        <taxon>Fungi incertae sedis</taxon>
        <taxon>Zoopagomycota</taxon>
        <taxon>Kickxellomycotina</taxon>
        <taxon>Kickxellomycetes</taxon>
        <taxon>Kickxellales</taxon>
        <taxon>Kickxellaceae</taxon>
        <taxon>Mycoemilia</taxon>
    </lineage>
</organism>
<dbReference type="GO" id="GO:0009328">
    <property type="term" value="C:phenylalanine-tRNA ligase complex"/>
    <property type="evidence" value="ECO:0007669"/>
    <property type="project" value="TreeGrafter"/>
</dbReference>
<dbReference type="GO" id="GO:0003723">
    <property type="term" value="F:RNA binding"/>
    <property type="evidence" value="ECO:0007669"/>
    <property type="project" value="InterPro"/>
</dbReference>
<dbReference type="Gene3D" id="3.50.40.10">
    <property type="entry name" value="Phenylalanyl-trna Synthetase, Chain B, domain 3"/>
    <property type="match status" value="1"/>
</dbReference>
<sequence length="597" mass="67736">MPTVTIDKQDLYEYLGKEFTSKEFTELCFEFGIELEEDTTEEIEEMLSKLSVSERKAKATTERPQLKIDIPANRQGISRALKIYLGKQEIPDYRKVPAAQPGPQRMIVHKEVNQIRPHVVCAILRGVKFTEARYQSFIDLQDKLHNNICRKRSLVAIGTHDLDTIQGPFSYQARKPEDISFVPLNQTQEMDAKKLMEFYESDLHLKRYLHIIRDSPVYPVIYDANGVVLSLPPIINGEHSKITLNTRNVFIECTGTSITKANIVLNTMVAMFSCYCDEPFTVEPVIVEQVDGTKDEYPNIEPRSLSTDIGYINHAIGVDLSPEDIIKHLHRMSVPARHQQSEPKIEVMVPPTRSDLLHSCDVIEDVAIAFGYNNIPRDLIKSATIGAPLPINKLSDLVRRESAQAGWTEILTLSLCSHDENFAFLRRTDPGTEAVVLANPKTIEYQVARTLLLPGALKTIRENKKHPIPFNIFEVSDVVLKDETAERKARNERHFCAVYSDHSAQFEVVQGLLDRIMKMLNVPHTTVNEPPRRGYFLDEKDIPTYFPGRSANVCYRESPSSEVIVLGQIGVLHPEVLVKFGLDYPCSVVEINIEPFL</sequence>
<gene>
    <name evidence="17" type="primary">FRS1</name>
    <name evidence="17" type="ORF">H4219_004605</name>
</gene>
<dbReference type="PROSITE" id="PS51483">
    <property type="entry name" value="B5"/>
    <property type="match status" value="1"/>
</dbReference>
<dbReference type="FunFam" id="3.30.930.10:FF:000059">
    <property type="entry name" value="phenylalanine--tRNA ligase beta subunit"/>
    <property type="match status" value="1"/>
</dbReference>
<evidence type="ECO:0000256" key="11">
    <source>
        <dbReference type="ARBA" id="ARBA00022842"/>
    </source>
</evidence>
<keyword evidence="8" id="KW-0479">Metal-binding</keyword>
<dbReference type="NCBIfam" id="TIGR00471">
    <property type="entry name" value="pheT_arch"/>
    <property type="match status" value="1"/>
</dbReference>
<protein>
    <recommendedName>
        <fullName evidence="5">phenylalanine--tRNA ligase</fullName>
        <ecNumber evidence="5">6.1.1.20</ecNumber>
    </recommendedName>
    <alternativeName>
        <fullName evidence="14">Phenylalanyl-tRNA synthetase beta subunit</fullName>
    </alternativeName>
</protein>
<dbReference type="GO" id="GO:0005524">
    <property type="term" value="F:ATP binding"/>
    <property type="evidence" value="ECO:0007669"/>
    <property type="project" value="UniProtKB-KW"/>
</dbReference>
<dbReference type="Pfam" id="PF17759">
    <property type="entry name" value="tRNA_synthFbeta"/>
    <property type="match status" value="1"/>
</dbReference>
<dbReference type="Pfam" id="PF18262">
    <property type="entry name" value="PhetRS_B1"/>
    <property type="match status" value="1"/>
</dbReference>
<keyword evidence="11" id="KW-0460">Magnesium</keyword>
<dbReference type="InterPro" id="IPR009061">
    <property type="entry name" value="DNA-bd_dom_put_sf"/>
</dbReference>
<feature type="domain" description="B5" evidence="16">
    <location>
        <begin position="300"/>
        <end position="377"/>
    </location>
</feature>
<keyword evidence="6" id="KW-0963">Cytoplasm</keyword>
<keyword evidence="7 17" id="KW-0436">Ligase</keyword>
<dbReference type="SUPFAM" id="SSF56037">
    <property type="entry name" value="PheT/TilS domain"/>
    <property type="match status" value="1"/>
</dbReference>
<dbReference type="Proteomes" id="UP001150538">
    <property type="component" value="Unassembled WGS sequence"/>
</dbReference>
<dbReference type="InterPro" id="IPR005146">
    <property type="entry name" value="B3/B4_tRNA-bd"/>
</dbReference>
<dbReference type="FunFam" id="3.50.40.10:FF:000002">
    <property type="entry name" value="phenylalanine--tRNA ligase beta subunit"/>
    <property type="match status" value="1"/>
</dbReference>
<dbReference type="InterPro" id="IPR041616">
    <property type="entry name" value="PheRS_beta_core"/>
</dbReference>